<proteinExistence type="predicted"/>
<reference evidence="1" key="1">
    <citation type="journal article" date="2021" name="Genome Biol. Evol.">
        <title>A High-Quality Reference Genome for a Parasitic Bivalve with Doubly Uniparental Inheritance (Bivalvia: Unionida).</title>
        <authorList>
            <person name="Smith C.H."/>
        </authorList>
    </citation>
    <scope>NUCLEOTIDE SEQUENCE</scope>
    <source>
        <strain evidence="1">CHS0354</strain>
    </source>
</reference>
<organism evidence="1 2">
    <name type="scientific">Potamilus streckersoni</name>
    <dbReference type="NCBI Taxonomy" id="2493646"/>
    <lineage>
        <taxon>Eukaryota</taxon>
        <taxon>Metazoa</taxon>
        <taxon>Spiralia</taxon>
        <taxon>Lophotrochozoa</taxon>
        <taxon>Mollusca</taxon>
        <taxon>Bivalvia</taxon>
        <taxon>Autobranchia</taxon>
        <taxon>Heteroconchia</taxon>
        <taxon>Palaeoheterodonta</taxon>
        <taxon>Unionida</taxon>
        <taxon>Unionoidea</taxon>
        <taxon>Unionidae</taxon>
        <taxon>Ambleminae</taxon>
        <taxon>Lampsilini</taxon>
        <taxon>Potamilus</taxon>
    </lineage>
</organism>
<keyword evidence="2" id="KW-1185">Reference proteome</keyword>
<sequence>MPLYICYRDHPDYKEGCNRVKLRYLITLKPKNFRERVGRALVRGSIGTKHKLNIGIPGKIKNSAVIEDLSKLAEELDKHKHFPRRRVITFATDDISSAKLVDMREQSVQRSFQIVYTVHRCVQQIKFDSILGDTSGTGKPNKL</sequence>
<comment type="caution">
    <text evidence="1">The sequence shown here is derived from an EMBL/GenBank/DDBJ whole genome shotgun (WGS) entry which is preliminary data.</text>
</comment>
<reference evidence="1" key="2">
    <citation type="journal article" date="2021" name="Genome Biol. Evol.">
        <title>Developing a high-quality reference genome for a parasitic bivalve with doubly uniparental inheritance (Bivalvia: Unionida).</title>
        <authorList>
            <person name="Smith C.H."/>
        </authorList>
    </citation>
    <scope>NUCLEOTIDE SEQUENCE</scope>
    <source>
        <strain evidence="1">CHS0354</strain>
        <tissue evidence="1">Mantle</tissue>
    </source>
</reference>
<reference evidence="1" key="3">
    <citation type="submission" date="2023-05" db="EMBL/GenBank/DDBJ databases">
        <authorList>
            <person name="Smith C.H."/>
        </authorList>
    </citation>
    <scope>NUCLEOTIDE SEQUENCE</scope>
    <source>
        <strain evidence="1">CHS0354</strain>
        <tissue evidence="1">Mantle</tissue>
    </source>
</reference>
<evidence type="ECO:0000313" key="2">
    <source>
        <dbReference type="Proteomes" id="UP001195483"/>
    </source>
</evidence>
<evidence type="ECO:0000313" key="1">
    <source>
        <dbReference type="EMBL" id="KAK3611746.1"/>
    </source>
</evidence>
<gene>
    <name evidence="1" type="ORF">CHS0354_037336</name>
</gene>
<dbReference type="AlphaFoldDB" id="A0AAE0WEJ1"/>
<protein>
    <submittedName>
        <fullName evidence="1">Uncharacterized protein</fullName>
    </submittedName>
</protein>
<dbReference type="EMBL" id="JAEAOA010002177">
    <property type="protein sequence ID" value="KAK3611746.1"/>
    <property type="molecule type" value="Genomic_DNA"/>
</dbReference>
<dbReference type="Proteomes" id="UP001195483">
    <property type="component" value="Unassembled WGS sequence"/>
</dbReference>
<accession>A0AAE0WEJ1</accession>
<name>A0AAE0WEJ1_9BIVA</name>